<evidence type="ECO:0000256" key="2">
    <source>
        <dbReference type="ARBA" id="ARBA00004713"/>
    </source>
</evidence>
<reference evidence="10 11" key="1">
    <citation type="submission" date="2021-01" db="EMBL/GenBank/DDBJ databases">
        <title>Biogeographic distribution of Paracoccus.</title>
        <authorList>
            <person name="Hollensteiner J."/>
            <person name="Leineberger J."/>
            <person name="Brinkhoff T."/>
            <person name="Daniel R."/>
        </authorList>
    </citation>
    <scope>NUCLEOTIDE SEQUENCE [LARGE SCALE GENOMIC DNA]</scope>
    <source>
        <strain evidence="10 11">KCTC 22803</strain>
    </source>
</reference>
<dbReference type="PANTHER" id="PTHR42755">
    <property type="entry name" value="3-DEOXY-MANNO-OCTULOSONATE CYTIDYLYLTRANSFERASE"/>
    <property type="match status" value="1"/>
</dbReference>
<comment type="function">
    <text evidence="1 8">Involved in lipopolysaccharide (LPS) biosynthesis. Catalyzes the transfer of 3-deoxy-D-manno-octulosonate (Kdo) residue(s) from CMP-Kdo to lipid IV(A), the tetraacyldisaccharide-1,4'-bisphosphate precursor of lipid A.</text>
</comment>
<dbReference type="InterPro" id="IPR038107">
    <property type="entry name" value="Glycos_transf_N_sf"/>
</dbReference>
<keyword evidence="8" id="KW-0448">Lipopolysaccharide biosynthesis</keyword>
<accession>A0ABY7SRH3</accession>
<evidence type="ECO:0000256" key="7">
    <source>
        <dbReference type="ARBA" id="ARBA00049183"/>
    </source>
</evidence>
<sequence length="393" mass="42202">MTTARWSIGRFALWLKLRQPGAADQPFSLPKGDGPLLLVHSTPQAAVALTQVSRQLLQARPNLRLMQIGHENLPQPGRNLAAAQALIAAARPAALLLLGPRLPAALITAASDSGIPIVLAEARLDASFTGWSLRGALRRELLRKMDTVLATDQGSYHIARSIGISRDRLSMTGPVAEIREPLSCVEDERSYFAGLLRGRHAWLAASVPPEEEAAVLRAHRAALHQSHRALLFMAPRDPARIDALTEEIEASGLIVARRTEDEEPTDEVQVMLTDGPTEMGLWYRLAPVTYMGGTLLGPDGESHHPFEPAALGSAIVHGPLPGAHATEWQQLQGAKASRQVSDANDLSTAIAELTLPEHIATLASNAWLVSTGGADVTMRICAPILKILGKEPT</sequence>
<dbReference type="PANTHER" id="PTHR42755:SF1">
    <property type="entry name" value="3-DEOXY-D-MANNO-OCTULOSONIC ACID TRANSFERASE, MITOCHONDRIAL-RELATED"/>
    <property type="match status" value="1"/>
</dbReference>
<evidence type="ECO:0000256" key="6">
    <source>
        <dbReference type="ARBA" id="ARBA00031445"/>
    </source>
</evidence>
<dbReference type="EC" id="2.4.99.12" evidence="3 8"/>
<dbReference type="EMBL" id="CP067136">
    <property type="protein sequence ID" value="WCR08676.1"/>
    <property type="molecule type" value="Genomic_DNA"/>
</dbReference>
<comment type="catalytic activity">
    <reaction evidence="7 8">
        <text>lipid IVA (E. coli) + CMP-3-deoxy-beta-D-manno-octulosonate = alpha-Kdo-(2-&gt;6)-lipid IVA (E. coli) + CMP + H(+)</text>
        <dbReference type="Rhea" id="RHEA:28066"/>
        <dbReference type="ChEBI" id="CHEBI:15378"/>
        <dbReference type="ChEBI" id="CHEBI:58603"/>
        <dbReference type="ChEBI" id="CHEBI:60364"/>
        <dbReference type="ChEBI" id="CHEBI:60377"/>
        <dbReference type="ChEBI" id="CHEBI:85987"/>
        <dbReference type="EC" id="2.4.99.12"/>
    </reaction>
</comment>
<gene>
    <name evidence="10" type="ORF">JHX87_07725</name>
</gene>
<dbReference type="InterPro" id="IPR007507">
    <property type="entry name" value="Glycos_transf_N"/>
</dbReference>
<keyword evidence="5 8" id="KW-0808">Transferase</keyword>
<keyword evidence="8" id="KW-1003">Cell membrane</keyword>
<evidence type="ECO:0000256" key="5">
    <source>
        <dbReference type="ARBA" id="ARBA00022679"/>
    </source>
</evidence>
<dbReference type="SUPFAM" id="SSF53756">
    <property type="entry name" value="UDP-Glycosyltransferase/glycogen phosphorylase"/>
    <property type="match status" value="1"/>
</dbReference>
<dbReference type="GO" id="GO:0016740">
    <property type="term" value="F:transferase activity"/>
    <property type="evidence" value="ECO:0007669"/>
    <property type="project" value="UniProtKB-KW"/>
</dbReference>
<keyword evidence="11" id="KW-1185">Reference proteome</keyword>
<evidence type="ECO:0000256" key="1">
    <source>
        <dbReference type="ARBA" id="ARBA00003394"/>
    </source>
</evidence>
<comment type="subcellular location">
    <subcellularLocation>
        <location evidence="8">Cell membrane</location>
    </subcellularLocation>
</comment>
<feature type="domain" description="3-deoxy-D-manno-octulosonic-acid transferase N-terminal" evidence="9">
    <location>
        <begin position="80"/>
        <end position="174"/>
    </location>
</feature>
<evidence type="ECO:0000256" key="3">
    <source>
        <dbReference type="ARBA" id="ARBA00012621"/>
    </source>
</evidence>
<dbReference type="Gene3D" id="3.40.50.2000">
    <property type="entry name" value="Glycogen Phosphorylase B"/>
    <property type="match status" value="1"/>
</dbReference>
<keyword evidence="8" id="KW-0472">Membrane</keyword>
<evidence type="ECO:0000256" key="4">
    <source>
        <dbReference type="ARBA" id="ARBA00019077"/>
    </source>
</evidence>
<dbReference type="Gene3D" id="3.40.50.11720">
    <property type="entry name" value="3-Deoxy-D-manno-octulosonic-acid transferase, N-terminal domain"/>
    <property type="match status" value="1"/>
</dbReference>
<evidence type="ECO:0000259" key="9">
    <source>
        <dbReference type="Pfam" id="PF04413"/>
    </source>
</evidence>
<protein>
    <recommendedName>
        <fullName evidence="4 8">3-deoxy-D-manno-octulosonic acid transferase</fullName>
        <shortName evidence="8">Kdo transferase</shortName>
        <ecNumber evidence="3 8">2.4.99.12</ecNumber>
    </recommendedName>
    <alternativeName>
        <fullName evidence="6 8">Lipid IV(A) 3-deoxy-D-manno-octulosonic acid transferase</fullName>
    </alternativeName>
</protein>
<evidence type="ECO:0000313" key="10">
    <source>
        <dbReference type="EMBL" id="WCR08676.1"/>
    </source>
</evidence>
<proteinExistence type="inferred from homology"/>
<comment type="pathway">
    <text evidence="2 8">Bacterial outer membrane biogenesis; LPS core biosynthesis.</text>
</comment>
<name>A0ABY7SRH3_9RHOB</name>
<dbReference type="RefSeq" id="WP_271885902.1">
    <property type="nucleotide sequence ID" value="NZ_CP067136.1"/>
</dbReference>
<dbReference type="Proteomes" id="UP001219349">
    <property type="component" value="Chromosome"/>
</dbReference>
<organism evidence="10 11">
    <name type="scientific">Paracoccus fistulariae</name>
    <dbReference type="NCBI Taxonomy" id="658446"/>
    <lineage>
        <taxon>Bacteria</taxon>
        <taxon>Pseudomonadati</taxon>
        <taxon>Pseudomonadota</taxon>
        <taxon>Alphaproteobacteria</taxon>
        <taxon>Rhodobacterales</taxon>
        <taxon>Paracoccaceae</taxon>
        <taxon>Paracoccus</taxon>
    </lineage>
</organism>
<dbReference type="InterPro" id="IPR039901">
    <property type="entry name" value="Kdotransferase"/>
</dbReference>
<comment type="similarity">
    <text evidence="8">Belongs to the glycosyltransferase group 1 family.</text>
</comment>
<evidence type="ECO:0000256" key="8">
    <source>
        <dbReference type="RuleBase" id="RU365103"/>
    </source>
</evidence>
<evidence type="ECO:0000313" key="11">
    <source>
        <dbReference type="Proteomes" id="UP001219349"/>
    </source>
</evidence>
<dbReference type="Pfam" id="PF04413">
    <property type="entry name" value="Glycos_transf_N"/>
    <property type="match status" value="1"/>
</dbReference>